<dbReference type="PANTHER" id="PTHR43401:SF2">
    <property type="entry name" value="L-THREONINE 3-DEHYDROGENASE"/>
    <property type="match status" value="1"/>
</dbReference>
<evidence type="ECO:0000256" key="1">
    <source>
        <dbReference type="ARBA" id="ARBA00023002"/>
    </source>
</evidence>
<sequence>MKALVYTGVGELTYSDSPAPQARDGEHLIRIEASGICGSDMHAFLGHDERRPAPLILGHEAAGVITGGARDGERVTINPLVACGHCENCTASLENLCSNRQIISMPPRQGAFAGYVSMPGRNLVAVPDGVDLRHAALAEPIACGWHAVRLGKRILGKDLSDMRCAVIGGGAIGVGAALALHAQGARDITVIEPNELRRARLADVAGFEVCAPGEPAAPENGSVDLVIDGVGYAGTRAAASAMARAGGVIAHIGLGEATGGLDIRRMTLQEITFIGTYTYTAQDFADTAAAIFDGRLGPLDWIETRPLADGQAAFTDIRAGNVAAPKIILIPEHEE</sequence>
<dbReference type="AlphaFoldDB" id="A0A858SPP0"/>
<gene>
    <name evidence="4" type="ORF">G3256_03860</name>
</gene>
<accession>A0A858SPP0</accession>
<dbReference type="Pfam" id="PF00107">
    <property type="entry name" value="ADH_zinc_N"/>
    <property type="match status" value="1"/>
</dbReference>
<name>A0A858SPP0_9RHOB</name>
<evidence type="ECO:0000313" key="4">
    <source>
        <dbReference type="EMBL" id="QJF50360.1"/>
    </source>
</evidence>
<evidence type="ECO:0000259" key="3">
    <source>
        <dbReference type="Pfam" id="PF08240"/>
    </source>
</evidence>
<evidence type="ECO:0000313" key="5">
    <source>
        <dbReference type="Proteomes" id="UP000503308"/>
    </source>
</evidence>
<dbReference type="Gene3D" id="3.90.180.10">
    <property type="entry name" value="Medium-chain alcohol dehydrogenases, catalytic domain"/>
    <property type="match status" value="1"/>
</dbReference>
<feature type="domain" description="Alcohol dehydrogenase-like C-terminal" evidence="2">
    <location>
        <begin position="171"/>
        <end position="289"/>
    </location>
</feature>
<dbReference type="InterPro" id="IPR013149">
    <property type="entry name" value="ADH-like_C"/>
</dbReference>
<dbReference type="EMBL" id="CP048788">
    <property type="protein sequence ID" value="QJF50360.1"/>
    <property type="molecule type" value="Genomic_DNA"/>
</dbReference>
<dbReference type="InterPro" id="IPR036291">
    <property type="entry name" value="NAD(P)-bd_dom_sf"/>
</dbReference>
<dbReference type="PANTHER" id="PTHR43401">
    <property type="entry name" value="L-THREONINE 3-DEHYDROGENASE"/>
    <property type="match status" value="1"/>
</dbReference>
<dbReference type="Gene3D" id="3.40.50.720">
    <property type="entry name" value="NAD(P)-binding Rossmann-like Domain"/>
    <property type="match status" value="1"/>
</dbReference>
<dbReference type="KEGG" id="rpon:G3256_03860"/>
<dbReference type="SUPFAM" id="SSF50129">
    <property type="entry name" value="GroES-like"/>
    <property type="match status" value="1"/>
</dbReference>
<feature type="domain" description="Alcohol dehydrogenase-like N-terminal" evidence="3">
    <location>
        <begin position="24"/>
        <end position="128"/>
    </location>
</feature>
<keyword evidence="1" id="KW-0560">Oxidoreductase</keyword>
<dbReference type="GO" id="GO:0016491">
    <property type="term" value="F:oxidoreductase activity"/>
    <property type="evidence" value="ECO:0007669"/>
    <property type="project" value="UniProtKB-KW"/>
</dbReference>
<organism evidence="4 5">
    <name type="scientific">Roseobacter ponti</name>
    <dbReference type="NCBI Taxonomy" id="1891787"/>
    <lineage>
        <taxon>Bacteria</taxon>
        <taxon>Pseudomonadati</taxon>
        <taxon>Pseudomonadota</taxon>
        <taxon>Alphaproteobacteria</taxon>
        <taxon>Rhodobacterales</taxon>
        <taxon>Roseobacteraceae</taxon>
        <taxon>Roseobacter</taxon>
    </lineage>
</organism>
<dbReference type="Proteomes" id="UP000503308">
    <property type="component" value="Chromosome"/>
</dbReference>
<dbReference type="SUPFAM" id="SSF51735">
    <property type="entry name" value="NAD(P)-binding Rossmann-fold domains"/>
    <property type="match status" value="1"/>
</dbReference>
<dbReference type="InterPro" id="IPR013154">
    <property type="entry name" value="ADH-like_N"/>
</dbReference>
<dbReference type="InterPro" id="IPR050129">
    <property type="entry name" value="Zn_alcohol_dh"/>
</dbReference>
<protein>
    <submittedName>
        <fullName evidence="4">Alcohol dehydrogenase catalytic domain-containing protein</fullName>
    </submittedName>
</protein>
<keyword evidence="5" id="KW-1185">Reference proteome</keyword>
<dbReference type="Pfam" id="PF08240">
    <property type="entry name" value="ADH_N"/>
    <property type="match status" value="1"/>
</dbReference>
<dbReference type="InterPro" id="IPR011032">
    <property type="entry name" value="GroES-like_sf"/>
</dbReference>
<evidence type="ECO:0000259" key="2">
    <source>
        <dbReference type="Pfam" id="PF00107"/>
    </source>
</evidence>
<proteinExistence type="predicted"/>
<dbReference type="RefSeq" id="WP_169639576.1">
    <property type="nucleotide sequence ID" value="NZ_CP048788.1"/>
</dbReference>
<reference evidence="4 5" key="1">
    <citation type="submission" date="2020-02" db="EMBL/GenBank/DDBJ databases">
        <title>Genome sequence of Roseobacter ponti.</title>
        <authorList>
            <person name="Hollensteiner J."/>
            <person name="Schneider D."/>
            <person name="Poehlein A."/>
            <person name="Daniel R."/>
        </authorList>
    </citation>
    <scope>NUCLEOTIDE SEQUENCE [LARGE SCALE GENOMIC DNA]</scope>
    <source>
        <strain evidence="4 5">DSM 106830</strain>
    </source>
</reference>